<dbReference type="GO" id="GO:0016020">
    <property type="term" value="C:membrane"/>
    <property type="evidence" value="ECO:0007669"/>
    <property type="project" value="UniProtKB-SubCell"/>
</dbReference>
<feature type="domain" description="Palmitoyltransferase DHHC" evidence="6">
    <location>
        <begin position="123"/>
        <end position="230"/>
    </location>
</feature>
<keyword evidence="5" id="KW-0808">Transferase</keyword>
<proteinExistence type="inferred from homology"/>
<evidence type="ECO:0000256" key="3">
    <source>
        <dbReference type="ARBA" id="ARBA00022989"/>
    </source>
</evidence>
<dbReference type="STRING" id="62062.ENSHHUP00000082926"/>
<comment type="catalytic activity">
    <reaction evidence="5">
        <text>L-cysteinyl-[protein] + hexadecanoyl-CoA = S-hexadecanoyl-L-cysteinyl-[protein] + CoA</text>
        <dbReference type="Rhea" id="RHEA:36683"/>
        <dbReference type="Rhea" id="RHEA-COMP:10131"/>
        <dbReference type="Rhea" id="RHEA-COMP:11032"/>
        <dbReference type="ChEBI" id="CHEBI:29950"/>
        <dbReference type="ChEBI" id="CHEBI:57287"/>
        <dbReference type="ChEBI" id="CHEBI:57379"/>
        <dbReference type="ChEBI" id="CHEBI:74151"/>
        <dbReference type="EC" id="2.3.1.225"/>
    </reaction>
</comment>
<dbReference type="Ensembl" id="ENSHHUT00000085544.1">
    <property type="protein sequence ID" value="ENSHHUP00000082926.1"/>
    <property type="gene ID" value="ENSHHUG00000048126.1"/>
</dbReference>
<reference evidence="7" key="2">
    <citation type="submission" date="2025-08" db="UniProtKB">
        <authorList>
            <consortium name="Ensembl"/>
        </authorList>
    </citation>
    <scope>IDENTIFICATION</scope>
</reference>
<reference evidence="8" key="1">
    <citation type="submission" date="2018-06" db="EMBL/GenBank/DDBJ databases">
        <title>Genome assembly of Danube salmon.</title>
        <authorList>
            <person name="Macqueen D.J."/>
            <person name="Gundappa M.K."/>
        </authorList>
    </citation>
    <scope>NUCLEOTIDE SEQUENCE [LARGE SCALE GENOMIC DNA]</scope>
</reference>
<dbReference type="GeneTree" id="ENSGT00920000149163"/>
<feature type="transmembrane region" description="Helical" evidence="5">
    <location>
        <begin position="139"/>
        <end position="160"/>
    </location>
</feature>
<accession>A0A4W5QZ14</accession>
<comment type="similarity">
    <text evidence="5">Belongs to the DHHC palmitoyltransferase family.</text>
</comment>
<dbReference type="GO" id="GO:0019706">
    <property type="term" value="F:protein-cysteine S-palmitoyltransferase activity"/>
    <property type="evidence" value="ECO:0007669"/>
    <property type="project" value="UniProtKB-EC"/>
</dbReference>
<dbReference type="AlphaFoldDB" id="A0A4W5QZ14"/>
<keyword evidence="4 5" id="KW-0472">Membrane</keyword>
<comment type="domain">
    <text evidence="5">The DHHC domain is required for palmitoyltransferase activity.</text>
</comment>
<reference evidence="7" key="3">
    <citation type="submission" date="2025-09" db="UniProtKB">
        <authorList>
            <consortium name="Ensembl"/>
        </authorList>
    </citation>
    <scope>IDENTIFICATION</scope>
</reference>
<evidence type="ECO:0000313" key="8">
    <source>
        <dbReference type="Proteomes" id="UP000314982"/>
    </source>
</evidence>
<feature type="transmembrane region" description="Helical" evidence="5">
    <location>
        <begin position="74"/>
        <end position="98"/>
    </location>
</feature>
<keyword evidence="3 5" id="KW-1133">Transmembrane helix</keyword>
<evidence type="ECO:0000256" key="4">
    <source>
        <dbReference type="ARBA" id="ARBA00023136"/>
    </source>
</evidence>
<dbReference type="PROSITE" id="PS50216">
    <property type="entry name" value="DHHC"/>
    <property type="match status" value="1"/>
</dbReference>
<dbReference type="EC" id="2.3.1.225" evidence="5"/>
<sequence length="282" mass="31556">MEFTATLVSHVCSRSSLPLALEGARLPCITHSCHPSRTPAFPRSSHASAILDSPGLTHHHLFITFPIFVSSLTLFPAAALIVCVCVISLLTLFLSYSLSLTTVTKKRHAGQLQLVKLSQNTVCDHHCVRVNNCIRAQNTWYLLLYLLSVCVMAVDMVLLTGDMLLHAVVDDDGQQRQAGMLFGIQHLFLIFLRIVFMLGFLVFVFKLLAGYALFHTYLALVNQTSNEWYKGRGNVCQHCHPSPDHFCGPPASYQSKSWLYSRGVLRNLGYFWSCIGTMHWGK</sequence>
<name>A0A4W5QZ14_9TELE</name>
<keyword evidence="2 5" id="KW-0812">Transmembrane</keyword>
<dbReference type="InterPro" id="IPR001594">
    <property type="entry name" value="Palmitoyltrfase_DHHC"/>
</dbReference>
<evidence type="ECO:0000256" key="2">
    <source>
        <dbReference type="ARBA" id="ARBA00022692"/>
    </source>
</evidence>
<comment type="subcellular location">
    <subcellularLocation>
        <location evidence="1">Membrane</location>
        <topology evidence="1">Multi-pass membrane protein</topology>
    </subcellularLocation>
</comment>
<evidence type="ECO:0000259" key="6">
    <source>
        <dbReference type="Pfam" id="PF01529"/>
    </source>
</evidence>
<dbReference type="Pfam" id="PF01529">
    <property type="entry name" value="DHHC"/>
    <property type="match status" value="1"/>
</dbReference>
<protein>
    <recommendedName>
        <fullName evidence="5">Palmitoyltransferase</fullName>
        <ecNumber evidence="5">2.3.1.225</ecNumber>
    </recommendedName>
</protein>
<keyword evidence="8" id="KW-1185">Reference proteome</keyword>
<evidence type="ECO:0000313" key="7">
    <source>
        <dbReference type="Ensembl" id="ENSHHUP00000082926.1"/>
    </source>
</evidence>
<dbReference type="Proteomes" id="UP000314982">
    <property type="component" value="Unassembled WGS sequence"/>
</dbReference>
<feature type="transmembrane region" description="Helical" evidence="5">
    <location>
        <begin position="180"/>
        <end position="205"/>
    </location>
</feature>
<evidence type="ECO:0000256" key="1">
    <source>
        <dbReference type="ARBA" id="ARBA00004141"/>
    </source>
</evidence>
<evidence type="ECO:0000256" key="5">
    <source>
        <dbReference type="RuleBase" id="RU079119"/>
    </source>
</evidence>
<keyword evidence="5" id="KW-0012">Acyltransferase</keyword>
<organism evidence="7 8">
    <name type="scientific">Hucho hucho</name>
    <name type="common">huchen</name>
    <dbReference type="NCBI Taxonomy" id="62062"/>
    <lineage>
        <taxon>Eukaryota</taxon>
        <taxon>Metazoa</taxon>
        <taxon>Chordata</taxon>
        <taxon>Craniata</taxon>
        <taxon>Vertebrata</taxon>
        <taxon>Euteleostomi</taxon>
        <taxon>Actinopterygii</taxon>
        <taxon>Neopterygii</taxon>
        <taxon>Teleostei</taxon>
        <taxon>Protacanthopterygii</taxon>
        <taxon>Salmoniformes</taxon>
        <taxon>Salmonidae</taxon>
        <taxon>Salmoninae</taxon>
        <taxon>Hucho</taxon>
    </lineage>
</organism>